<dbReference type="CDD" id="cd07153">
    <property type="entry name" value="Fur_like"/>
    <property type="match status" value="1"/>
</dbReference>
<name>A0A0S8GBD5_UNCW3</name>
<sequence>MPRGRHMGPLWWHSRFRGHGYRITIPREAILGVLSKTSEHLSAEDIYLAVHKEYPNIGLTTIYRTLELLVHMGLVFKFDFGDGRARYELSEGPKGKRHHHHLVCTSCGRVIDYTDFIDDEIELLSRTERGLSQKFRFKITNHLIQFYGLCDECRKGA</sequence>
<feature type="binding site" evidence="7">
    <location>
        <position position="107"/>
    </location>
    <ligand>
        <name>Zn(2+)</name>
        <dbReference type="ChEBI" id="CHEBI:29105"/>
    </ligand>
</feature>
<feature type="binding site" evidence="7">
    <location>
        <position position="153"/>
    </location>
    <ligand>
        <name>Zn(2+)</name>
        <dbReference type="ChEBI" id="CHEBI:29105"/>
    </ligand>
</feature>
<organism evidence="9 10">
    <name type="scientific">candidate division WOR_3 bacterium SM23_60</name>
    <dbReference type="NCBI Taxonomy" id="1703780"/>
    <lineage>
        <taxon>Bacteria</taxon>
        <taxon>Bacteria division WOR-3</taxon>
    </lineage>
</organism>
<keyword evidence="5" id="KW-0238">DNA-binding</keyword>
<feature type="binding site" evidence="8">
    <location>
        <position position="142"/>
    </location>
    <ligand>
        <name>Fe cation</name>
        <dbReference type="ChEBI" id="CHEBI:24875"/>
    </ligand>
</feature>
<reference evidence="9 10" key="1">
    <citation type="journal article" date="2015" name="Microbiome">
        <title>Genomic resolution of linkages in carbon, nitrogen, and sulfur cycling among widespread estuary sediment bacteria.</title>
        <authorList>
            <person name="Baker B.J."/>
            <person name="Lazar C.S."/>
            <person name="Teske A.P."/>
            <person name="Dick G.J."/>
        </authorList>
    </citation>
    <scope>NUCLEOTIDE SEQUENCE [LARGE SCALE GENOMIC DNA]</scope>
    <source>
        <strain evidence="9">SM23_60</strain>
    </source>
</reference>
<feature type="binding site" evidence="8">
    <location>
        <position position="122"/>
    </location>
    <ligand>
        <name>Fe cation</name>
        <dbReference type="ChEBI" id="CHEBI:24875"/>
    </ligand>
</feature>
<dbReference type="SUPFAM" id="SSF46785">
    <property type="entry name" value="Winged helix' DNA-binding domain"/>
    <property type="match status" value="1"/>
</dbReference>
<gene>
    <name evidence="9" type="ORF">AMJ87_10270</name>
</gene>
<dbReference type="PANTHER" id="PTHR33202">
    <property type="entry name" value="ZINC UPTAKE REGULATION PROTEIN"/>
    <property type="match status" value="1"/>
</dbReference>
<dbReference type="GO" id="GO:0003700">
    <property type="term" value="F:DNA-binding transcription factor activity"/>
    <property type="evidence" value="ECO:0007669"/>
    <property type="project" value="InterPro"/>
</dbReference>
<dbReference type="Gene3D" id="3.30.1490.190">
    <property type="match status" value="1"/>
</dbReference>
<evidence type="ECO:0000313" key="9">
    <source>
        <dbReference type="EMBL" id="KPK69588.1"/>
    </source>
</evidence>
<dbReference type="InterPro" id="IPR002481">
    <property type="entry name" value="FUR"/>
</dbReference>
<keyword evidence="7" id="KW-0479">Metal-binding</keyword>
<comment type="cofactor">
    <cofactor evidence="7">
        <name>Zn(2+)</name>
        <dbReference type="ChEBI" id="CHEBI:29105"/>
    </cofactor>
    <text evidence="7">Binds 1 zinc ion per subunit.</text>
</comment>
<dbReference type="GO" id="GO:0008270">
    <property type="term" value="F:zinc ion binding"/>
    <property type="evidence" value="ECO:0007669"/>
    <property type="project" value="TreeGrafter"/>
</dbReference>
<dbReference type="GO" id="GO:1900376">
    <property type="term" value="P:regulation of secondary metabolite biosynthetic process"/>
    <property type="evidence" value="ECO:0007669"/>
    <property type="project" value="TreeGrafter"/>
</dbReference>
<keyword evidence="3 7" id="KW-0862">Zinc</keyword>
<keyword evidence="8" id="KW-0408">Iron</keyword>
<comment type="similarity">
    <text evidence="1">Belongs to the Fur family.</text>
</comment>
<feature type="binding site" evidence="8">
    <location>
        <position position="98"/>
    </location>
    <ligand>
        <name>Fe cation</name>
        <dbReference type="ChEBI" id="CHEBI:24875"/>
    </ligand>
</feature>
<dbReference type="GO" id="GO:0000976">
    <property type="term" value="F:transcription cis-regulatory region binding"/>
    <property type="evidence" value="ECO:0007669"/>
    <property type="project" value="TreeGrafter"/>
</dbReference>
<protein>
    <submittedName>
        <fullName evidence="9">Ferric uptake regulation protein</fullName>
    </submittedName>
</protein>
<proteinExistence type="inferred from homology"/>
<feature type="binding site" evidence="7">
    <location>
        <position position="150"/>
    </location>
    <ligand>
        <name>Zn(2+)</name>
        <dbReference type="ChEBI" id="CHEBI:29105"/>
    </ligand>
</feature>
<evidence type="ECO:0000256" key="7">
    <source>
        <dbReference type="PIRSR" id="PIRSR602481-1"/>
    </source>
</evidence>
<evidence type="ECO:0000256" key="4">
    <source>
        <dbReference type="ARBA" id="ARBA00023015"/>
    </source>
</evidence>
<evidence type="ECO:0000256" key="5">
    <source>
        <dbReference type="ARBA" id="ARBA00023125"/>
    </source>
</evidence>
<dbReference type="Gene3D" id="1.10.10.10">
    <property type="entry name" value="Winged helix-like DNA-binding domain superfamily/Winged helix DNA-binding domain"/>
    <property type="match status" value="1"/>
</dbReference>
<dbReference type="InterPro" id="IPR036388">
    <property type="entry name" value="WH-like_DNA-bd_sf"/>
</dbReference>
<evidence type="ECO:0000256" key="3">
    <source>
        <dbReference type="ARBA" id="ARBA00022833"/>
    </source>
</evidence>
<evidence type="ECO:0000256" key="8">
    <source>
        <dbReference type="PIRSR" id="PIRSR602481-2"/>
    </source>
</evidence>
<keyword evidence="4" id="KW-0805">Transcription regulation</keyword>
<dbReference type="InterPro" id="IPR043135">
    <property type="entry name" value="Fur_C"/>
</dbReference>
<accession>A0A0S8GBD5</accession>
<evidence type="ECO:0000256" key="1">
    <source>
        <dbReference type="ARBA" id="ARBA00007957"/>
    </source>
</evidence>
<feature type="binding site" evidence="7">
    <location>
        <position position="104"/>
    </location>
    <ligand>
        <name>Zn(2+)</name>
        <dbReference type="ChEBI" id="CHEBI:29105"/>
    </ligand>
</feature>
<dbReference type="Pfam" id="PF01475">
    <property type="entry name" value="FUR"/>
    <property type="match status" value="1"/>
</dbReference>
<evidence type="ECO:0000256" key="6">
    <source>
        <dbReference type="ARBA" id="ARBA00023163"/>
    </source>
</evidence>
<comment type="caution">
    <text evidence="9">The sequence shown here is derived from an EMBL/GenBank/DDBJ whole genome shotgun (WGS) entry which is preliminary data.</text>
</comment>
<dbReference type="GO" id="GO:0045892">
    <property type="term" value="P:negative regulation of DNA-templated transcription"/>
    <property type="evidence" value="ECO:0007669"/>
    <property type="project" value="TreeGrafter"/>
</dbReference>
<dbReference type="Proteomes" id="UP000051096">
    <property type="component" value="Unassembled WGS sequence"/>
</dbReference>
<keyword evidence="6" id="KW-0804">Transcription</keyword>
<keyword evidence="2" id="KW-0678">Repressor</keyword>
<dbReference type="AlphaFoldDB" id="A0A0S8GBD5"/>
<dbReference type="EMBL" id="LJUO01000120">
    <property type="protein sequence ID" value="KPK69588.1"/>
    <property type="molecule type" value="Genomic_DNA"/>
</dbReference>
<comment type="cofactor">
    <cofactor evidence="8">
        <name>Mn(2+)</name>
        <dbReference type="ChEBI" id="CHEBI:29035"/>
    </cofactor>
    <cofactor evidence="8">
        <name>Fe(2+)</name>
        <dbReference type="ChEBI" id="CHEBI:29033"/>
    </cofactor>
    <text evidence="8">Binds 1 Mn(2+) or Fe(2+) ion per subunit.</text>
</comment>
<evidence type="ECO:0000313" key="10">
    <source>
        <dbReference type="Proteomes" id="UP000051096"/>
    </source>
</evidence>
<evidence type="ECO:0000256" key="2">
    <source>
        <dbReference type="ARBA" id="ARBA00022491"/>
    </source>
</evidence>
<dbReference type="PANTHER" id="PTHR33202:SF7">
    <property type="entry name" value="FERRIC UPTAKE REGULATION PROTEIN"/>
    <property type="match status" value="1"/>
</dbReference>
<dbReference type="InterPro" id="IPR036390">
    <property type="entry name" value="WH_DNA-bd_sf"/>
</dbReference>